<name>A0ABD1T8M4_9LAMI</name>
<evidence type="ECO:0000313" key="2">
    <source>
        <dbReference type="Proteomes" id="UP001604277"/>
    </source>
</evidence>
<sequence length="126" mass="13552">MADFYFSKIPGFKIIGAGVESGKVTISPQLPISSRASVPVATVPLVMKIVEDDKGKEIANDEGKKFVPKRTVGDKDAAMDSIKVKRGQITPPRETGESTPSLFLLITDGPNASTLSLIGMNWTQQF</sequence>
<keyword evidence="2" id="KW-1185">Reference proteome</keyword>
<accession>A0ABD1T8M4</accession>
<gene>
    <name evidence="1" type="ORF">Fot_32540</name>
</gene>
<dbReference type="EMBL" id="JBFOLJ010000009">
    <property type="protein sequence ID" value="KAL2508893.1"/>
    <property type="molecule type" value="Genomic_DNA"/>
</dbReference>
<proteinExistence type="predicted"/>
<evidence type="ECO:0000313" key="1">
    <source>
        <dbReference type="EMBL" id="KAL2508893.1"/>
    </source>
</evidence>
<dbReference type="Proteomes" id="UP001604277">
    <property type="component" value="Unassembled WGS sequence"/>
</dbReference>
<comment type="caution">
    <text evidence="1">The sequence shown here is derived from an EMBL/GenBank/DDBJ whole genome shotgun (WGS) entry which is preliminary data.</text>
</comment>
<reference evidence="2" key="1">
    <citation type="submission" date="2024-07" db="EMBL/GenBank/DDBJ databases">
        <title>Two chromosome-level genome assemblies of Korean endemic species Abeliophyllum distichum and Forsythia ovata (Oleaceae).</title>
        <authorList>
            <person name="Jang H."/>
        </authorList>
    </citation>
    <scope>NUCLEOTIDE SEQUENCE [LARGE SCALE GENOMIC DNA]</scope>
</reference>
<organism evidence="1 2">
    <name type="scientific">Forsythia ovata</name>
    <dbReference type="NCBI Taxonomy" id="205694"/>
    <lineage>
        <taxon>Eukaryota</taxon>
        <taxon>Viridiplantae</taxon>
        <taxon>Streptophyta</taxon>
        <taxon>Embryophyta</taxon>
        <taxon>Tracheophyta</taxon>
        <taxon>Spermatophyta</taxon>
        <taxon>Magnoliopsida</taxon>
        <taxon>eudicotyledons</taxon>
        <taxon>Gunneridae</taxon>
        <taxon>Pentapetalae</taxon>
        <taxon>asterids</taxon>
        <taxon>lamiids</taxon>
        <taxon>Lamiales</taxon>
        <taxon>Oleaceae</taxon>
        <taxon>Forsythieae</taxon>
        <taxon>Forsythia</taxon>
    </lineage>
</organism>
<protein>
    <submittedName>
        <fullName evidence="1">Uncharacterized protein</fullName>
    </submittedName>
</protein>
<dbReference type="AlphaFoldDB" id="A0ABD1T8M4"/>